<dbReference type="SUPFAM" id="SSF55464">
    <property type="entry name" value="Origin of replication-binding domain, RBD-like"/>
    <property type="match status" value="1"/>
</dbReference>
<keyword evidence="3" id="KW-0347">Helicase</keyword>
<organism evidence="3 4">
    <name type="scientific">Sulfurimonas denitrificans (strain ATCC 33889 / DSM 1251)</name>
    <name type="common">Thiomicrospira denitrificans (strain ATCC 33889 / DSM 1251)</name>
    <dbReference type="NCBI Taxonomy" id="326298"/>
    <lineage>
        <taxon>Bacteria</taxon>
        <taxon>Pseudomonadati</taxon>
        <taxon>Campylobacterota</taxon>
        <taxon>Epsilonproteobacteria</taxon>
        <taxon>Campylobacterales</taxon>
        <taxon>Sulfurimonadaceae</taxon>
        <taxon>Sulfurimonas</taxon>
    </lineage>
</organism>
<evidence type="ECO:0000256" key="1">
    <source>
        <dbReference type="SAM" id="Coils"/>
    </source>
</evidence>
<dbReference type="Gene3D" id="2.30.30.940">
    <property type="match status" value="1"/>
</dbReference>
<dbReference type="SUPFAM" id="SSF52540">
    <property type="entry name" value="P-loop containing nucleoside triphosphate hydrolases"/>
    <property type="match status" value="2"/>
</dbReference>
<dbReference type="GO" id="GO:0004527">
    <property type="term" value="F:exonuclease activity"/>
    <property type="evidence" value="ECO:0007669"/>
    <property type="project" value="UniProtKB-KW"/>
</dbReference>
<dbReference type="Pfam" id="PF08751">
    <property type="entry name" value="TrwC"/>
    <property type="match status" value="1"/>
</dbReference>
<feature type="coiled-coil region" evidence="1">
    <location>
        <begin position="965"/>
        <end position="999"/>
    </location>
</feature>
<dbReference type="Pfam" id="PF13604">
    <property type="entry name" value="AAA_30"/>
    <property type="match status" value="1"/>
</dbReference>
<dbReference type="STRING" id="326298.Suden_1622"/>
<dbReference type="CDD" id="cd18809">
    <property type="entry name" value="SF1_C_RecD"/>
    <property type="match status" value="1"/>
</dbReference>
<feature type="domain" description="TrwC relaxase" evidence="2">
    <location>
        <begin position="11"/>
        <end position="285"/>
    </location>
</feature>
<keyword evidence="1" id="KW-0175">Coiled coil</keyword>
<proteinExistence type="predicted"/>
<sequence>MMSISSWQSSAQAENYFQQDLDYYQKNQELGEWHITGEMSNRYQNIAHQSAITKESYQDFADLINQNLKGNATGNQRAGFDITFSPSKSIDVIYAVANDELKKSILQAQDRAVNLALEKASRYITYRMRNENGREHFQNNGLAIAKFQHLSNRNEEIKIHTHCFIANQTINSKGELVSIDNKQLYDNQKLITQIYHQELFQEMQKLGFQSEVLDIQKDILEIKGVTQEARNSISTRTAEIEKWLLENRKELLRKYPNANESQLRQIATLETRNYKQSHSYSELEEIELKNKNLVENTGFTKETIHQIQNLEKSNQKILSLDELTQKAAQLTTEHESTFTSEEILSRAIKLNAIQSYTYDLSTLENAVLNSDIIKLDENIYTTQEMINIEREILTYAQESKNTAQAETTLDKAEQFLSENFSTMTAGQKEAFSHVLTSKDAILGIQGDAGVGKTFMLKAVKEFQKLHKKDNLIGLAPTNKAADEISKESGIKGQTIDSFIHQRQHKQNQIIIVDEASMVDSRKMQKLTDIAQQTNSKLVLMGDTKQFTSIGAGAIFEQLQAKGAIEVAVMAESMRAKTADMKELYKLTKEQKTDAVLDILESKNQFQTIEAEDYSSVVKEYLQDKDNTLLLVMKNQTRQELNELIRDELKKDNSISSHQILHIQEKQQLDSISVHHYTSYEVGDMVQQAGSYKGSLKSGTEAVIASVNEELNSITLQDAKGNSKEVNLGEHGDKLNLYKTTQKEFSQNDKIIFTKKDKSLGLNNGDIGTVKEIKDGFLTVDTGKKEIKINTKEYNYIDHAYAITNHKAQGQTSERSIFVGDSRLSSQNAFYVALTRAKAHISIYTQDKEQFRDAVAERQVKRSTLDYNTEEILKRRANELTKIQGLHKSSDRSTAREQKTINLLHKLSNSVVVSNIKRLSDLLLQSDTLNNLANRFRRDANITVRPEINVVGRTQQPTIQIKGESMQTVYDKRREENAKYQEATQEINNQEGEKQNLAREQEKESFIDKIDKASELYERVEDIQRYLSDETGIKDIITSEQDLGVLEDMALNYDMREITQEALESFKHLAQDVVEVLENPTLEIFKDAMHKAVDMSNLFDKQLKHTREIENER</sequence>
<keyword evidence="3" id="KW-0269">Exonuclease</keyword>
<dbReference type="InterPro" id="IPR014862">
    <property type="entry name" value="TrwC"/>
</dbReference>
<protein>
    <submittedName>
        <fullName evidence="3">ATP-dependent exoDNAse (Exonuclease V) alpha subunit-helicase superfamily I member-like protein</fullName>
    </submittedName>
</protein>
<keyword evidence="3" id="KW-0378">Hydrolase</keyword>
<reference evidence="3 4" key="1">
    <citation type="journal article" date="2008" name="Appl. Environ. Microbiol.">
        <title>Genome of the epsilonproteobacterial chemolithoautotroph Sulfurimonas denitrificans.</title>
        <authorList>
            <person name="Sievert S.M."/>
            <person name="Scott K.M."/>
            <person name="Klotz M.G."/>
            <person name="Chain P.S.G."/>
            <person name="Hauser L.J."/>
            <person name="Hemp J."/>
            <person name="Huegler M."/>
            <person name="Land M."/>
            <person name="Lapidus A."/>
            <person name="Larimer F.W."/>
            <person name="Lucas S."/>
            <person name="Malfatti S.A."/>
            <person name="Meyer F."/>
            <person name="Paulsen I.T."/>
            <person name="Ren Q."/>
            <person name="Simon J."/>
            <person name="Bailey K."/>
            <person name="Diaz E."/>
            <person name="Fitzpatrick K.A."/>
            <person name="Glover B."/>
            <person name="Gwatney N."/>
            <person name="Korajkic A."/>
            <person name="Long A."/>
            <person name="Mobberley J.M."/>
            <person name="Pantry S.N."/>
            <person name="Pazder G."/>
            <person name="Peterson S."/>
            <person name="Quintanilla J.D."/>
            <person name="Sprinkle R."/>
            <person name="Stephens J."/>
            <person name="Thomas P."/>
            <person name="Vaughn R."/>
            <person name="Weber M.J."/>
            <person name="Wooten L.L."/>
        </authorList>
    </citation>
    <scope>NUCLEOTIDE SEQUENCE [LARGE SCALE GENOMIC DNA]</scope>
    <source>
        <strain evidence="4">ATCC 33889 / DSM 1251</strain>
    </source>
</reference>
<dbReference type="Proteomes" id="UP000002714">
    <property type="component" value="Chromosome"/>
</dbReference>
<evidence type="ECO:0000259" key="2">
    <source>
        <dbReference type="Pfam" id="PF08751"/>
    </source>
</evidence>
<dbReference type="EMBL" id="CP000153">
    <property type="protein sequence ID" value="ABB44899.1"/>
    <property type="molecule type" value="Genomic_DNA"/>
</dbReference>
<evidence type="ECO:0000313" key="3">
    <source>
        <dbReference type="EMBL" id="ABB44899.1"/>
    </source>
</evidence>
<keyword evidence="3" id="KW-0540">Nuclease</keyword>
<name>Q30Q32_SULDN</name>
<dbReference type="KEGG" id="tdn:Suden_1622"/>
<keyword evidence="3" id="KW-0547">Nucleotide-binding</keyword>
<dbReference type="AlphaFoldDB" id="Q30Q32"/>
<gene>
    <name evidence="3" type="ordered locus">Suden_1622</name>
</gene>
<dbReference type="HOGENOM" id="CLU_001748_0_2_7"/>
<accession>Q30Q32</accession>
<dbReference type="InterPro" id="IPR027417">
    <property type="entry name" value="P-loop_NTPase"/>
</dbReference>
<evidence type="ECO:0000313" key="4">
    <source>
        <dbReference type="Proteomes" id="UP000002714"/>
    </source>
</evidence>
<dbReference type="CDD" id="cd17933">
    <property type="entry name" value="DEXSc_RecD-like"/>
    <property type="match status" value="1"/>
</dbReference>
<keyword evidence="3" id="KW-0067">ATP-binding</keyword>
<dbReference type="GO" id="GO:0004386">
    <property type="term" value="F:helicase activity"/>
    <property type="evidence" value="ECO:0007669"/>
    <property type="project" value="UniProtKB-KW"/>
</dbReference>
<dbReference type="NCBIfam" id="NF041492">
    <property type="entry name" value="MobF"/>
    <property type="match status" value="1"/>
</dbReference>
<dbReference type="Gene3D" id="3.40.50.300">
    <property type="entry name" value="P-loop containing nucleotide triphosphate hydrolases"/>
    <property type="match status" value="2"/>
</dbReference>
<keyword evidence="4" id="KW-1185">Reference proteome</keyword>
<dbReference type="eggNOG" id="COG0507">
    <property type="taxonomic scope" value="Bacteria"/>
</dbReference>